<dbReference type="AlphaFoldDB" id="A0AAD8X9F9"/>
<dbReference type="PANTHER" id="PTHR35394:SF6">
    <property type="entry name" value="DUF3176 DOMAIN-CONTAINING PROTEIN"/>
    <property type="match status" value="1"/>
</dbReference>
<proteinExistence type="predicted"/>
<dbReference type="RefSeq" id="XP_060359002.1">
    <property type="nucleotide sequence ID" value="XM_060509462.1"/>
</dbReference>
<keyword evidence="1" id="KW-0812">Transmembrane</keyword>
<evidence type="ECO:0000256" key="1">
    <source>
        <dbReference type="SAM" id="Phobius"/>
    </source>
</evidence>
<keyword evidence="1" id="KW-1133">Transmembrane helix</keyword>
<protein>
    <submittedName>
        <fullName evidence="2">Uncharacterized protein</fullName>
    </submittedName>
</protein>
<sequence length="145" mass="16057">MACGLANSMTAGMRNKPYDDLDDQRIDELFPGLRAAVGATLVADTCVYVHWLWVVYPVALLVLQWTFCALVLASRRSSPDGQQYMAWKSSPLALLFNGLDADLAKRHGGLYTLNKMNQVAESTTVQVVPVDGSKDEAWRFCQTKT</sequence>
<dbReference type="EMBL" id="JAHMHS010000163">
    <property type="protein sequence ID" value="KAK1711199.1"/>
    <property type="molecule type" value="Genomic_DNA"/>
</dbReference>
<comment type="caution">
    <text evidence="2">The sequence shown here is derived from an EMBL/GenBank/DDBJ whole genome shotgun (WGS) entry which is preliminary data.</text>
</comment>
<gene>
    <name evidence="2" type="ORF">BDZ83DRAFT_640006</name>
</gene>
<evidence type="ECO:0000313" key="2">
    <source>
        <dbReference type="EMBL" id="KAK1711199.1"/>
    </source>
</evidence>
<accession>A0AAD8X9F9</accession>
<name>A0AAD8X9F9_GLOAC</name>
<dbReference type="PANTHER" id="PTHR35394">
    <property type="entry name" value="DUF3176 DOMAIN-CONTAINING PROTEIN"/>
    <property type="match status" value="1"/>
</dbReference>
<organism evidence="2 3">
    <name type="scientific">Glomerella acutata</name>
    <name type="common">Colletotrichum acutatum</name>
    <dbReference type="NCBI Taxonomy" id="27357"/>
    <lineage>
        <taxon>Eukaryota</taxon>
        <taxon>Fungi</taxon>
        <taxon>Dikarya</taxon>
        <taxon>Ascomycota</taxon>
        <taxon>Pezizomycotina</taxon>
        <taxon>Sordariomycetes</taxon>
        <taxon>Hypocreomycetidae</taxon>
        <taxon>Glomerellales</taxon>
        <taxon>Glomerellaceae</taxon>
        <taxon>Colletotrichum</taxon>
        <taxon>Colletotrichum acutatum species complex</taxon>
    </lineage>
</organism>
<keyword evidence="3" id="KW-1185">Reference proteome</keyword>
<dbReference type="GeneID" id="85393361"/>
<keyword evidence="1" id="KW-0472">Membrane</keyword>
<reference evidence="2" key="1">
    <citation type="submission" date="2021-12" db="EMBL/GenBank/DDBJ databases">
        <title>Comparative genomics, transcriptomics and evolutionary studies reveal genomic signatures of adaptation to plant cell wall in hemibiotrophic fungi.</title>
        <authorList>
            <consortium name="DOE Joint Genome Institute"/>
            <person name="Baroncelli R."/>
            <person name="Diaz J.F."/>
            <person name="Benocci T."/>
            <person name="Peng M."/>
            <person name="Battaglia E."/>
            <person name="Haridas S."/>
            <person name="Andreopoulos W."/>
            <person name="Labutti K."/>
            <person name="Pangilinan J."/>
            <person name="Floch G.L."/>
            <person name="Makela M.R."/>
            <person name="Henrissat B."/>
            <person name="Grigoriev I.V."/>
            <person name="Crouch J.A."/>
            <person name="De Vries R.P."/>
            <person name="Sukno S.A."/>
            <person name="Thon M.R."/>
        </authorList>
    </citation>
    <scope>NUCLEOTIDE SEQUENCE</scope>
    <source>
        <strain evidence="2">CBS 112980</strain>
    </source>
</reference>
<feature type="transmembrane region" description="Helical" evidence="1">
    <location>
        <begin position="51"/>
        <end position="73"/>
    </location>
</feature>
<dbReference type="Proteomes" id="UP001244207">
    <property type="component" value="Unassembled WGS sequence"/>
</dbReference>
<evidence type="ECO:0000313" key="3">
    <source>
        <dbReference type="Proteomes" id="UP001244207"/>
    </source>
</evidence>